<evidence type="ECO:0000313" key="13">
    <source>
        <dbReference type="EMBL" id="RPE70635.1"/>
    </source>
</evidence>
<dbReference type="NCBIfam" id="TIGR01036">
    <property type="entry name" value="pyrD_sub2"/>
    <property type="match status" value="1"/>
</dbReference>
<keyword evidence="7 11" id="KW-0665">Pyrimidine biosynthesis</keyword>
<feature type="binding site" evidence="11">
    <location>
        <begin position="65"/>
        <end position="69"/>
    </location>
    <ligand>
        <name>FMN</name>
        <dbReference type="ChEBI" id="CHEBI:58210"/>
    </ligand>
</feature>
<feature type="binding site" evidence="11">
    <location>
        <position position="89"/>
    </location>
    <ligand>
        <name>FMN</name>
        <dbReference type="ChEBI" id="CHEBI:58210"/>
    </ligand>
</feature>
<keyword evidence="9 11" id="KW-0472">Membrane</keyword>
<evidence type="ECO:0000256" key="4">
    <source>
        <dbReference type="ARBA" id="ARBA00005359"/>
    </source>
</evidence>
<dbReference type="InterPro" id="IPR050074">
    <property type="entry name" value="DHO_dehydrogenase"/>
</dbReference>
<dbReference type="InterPro" id="IPR005720">
    <property type="entry name" value="Dihydroorotate_DH_cat"/>
</dbReference>
<dbReference type="PANTHER" id="PTHR48109:SF4">
    <property type="entry name" value="DIHYDROOROTATE DEHYDROGENASE (QUINONE), MITOCHONDRIAL"/>
    <property type="match status" value="1"/>
</dbReference>
<gene>
    <name evidence="11" type="primary">pyrD</name>
    <name evidence="13" type="ORF">EDC62_1118</name>
</gene>
<feature type="domain" description="Dihydroorotate dehydrogenase catalytic" evidence="12">
    <location>
        <begin position="50"/>
        <end position="344"/>
    </location>
</feature>
<dbReference type="GO" id="GO:0005737">
    <property type="term" value="C:cytoplasm"/>
    <property type="evidence" value="ECO:0007669"/>
    <property type="project" value="InterPro"/>
</dbReference>
<dbReference type="PROSITE" id="PS00911">
    <property type="entry name" value="DHODEHASE_1"/>
    <property type="match status" value="1"/>
</dbReference>
<dbReference type="GO" id="GO:0005886">
    <property type="term" value="C:plasma membrane"/>
    <property type="evidence" value="ECO:0007669"/>
    <property type="project" value="UniProtKB-SubCell"/>
</dbReference>
<protein>
    <recommendedName>
        <fullName evidence="11">Dihydroorotate dehydrogenase (quinone)</fullName>
        <ecNumber evidence="11">1.3.5.2</ecNumber>
    </recommendedName>
    <alternativeName>
        <fullName evidence="11">DHOdehase</fullName>
        <shortName evidence="11">DHOD</shortName>
        <shortName evidence="11">DHODase</shortName>
    </alternativeName>
    <alternativeName>
        <fullName evidence="11">Dihydroorotate oxidase</fullName>
    </alternativeName>
</protein>
<dbReference type="InterPro" id="IPR001295">
    <property type="entry name" value="Dihydroorotate_DH_CS"/>
</dbReference>
<organism evidence="13 14">
    <name type="scientific">Tibeticola sediminis</name>
    <dbReference type="NCBI Taxonomy" id="1917811"/>
    <lineage>
        <taxon>Bacteria</taxon>
        <taxon>Pseudomonadati</taxon>
        <taxon>Pseudomonadota</taxon>
        <taxon>Betaproteobacteria</taxon>
        <taxon>Burkholderiales</taxon>
        <taxon>Comamonadaceae</taxon>
        <taxon>Tibeticola</taxon>
    </lineage>
</organism>
<dbReference type="UniPathway" id="UPA00070">
    <property type="reaction ID" value="UER00946"/>
</dbReference>
<evidence type="ECO:0000256" key="3">
    <source>
        <dbReference type="ARBA" id="ARBA00005161"/>
    </source>
</evidence>
<dbReference type="InterPro" id="IPR013785">
    <property type="entry name" value="Aldolase_TIM"/>
</dbReference>
<evidence type="ECO:0000256" key="6">
    <source>
        <dbReference type="ARBA" id="ARBA00022643"/>
    </source>
</evidence>
<dbReference type="NCBIfam" id="NF003652">
    <property type="entry name" value="PRK05286.2-5"/>
    <property type="match status" value="1"/>
</dbReference>
<evidence type="ECO:0000256" key="5">
    <source>
        <dbReference type="ARBA" id="ARBA00022630"/>
    </source>
</evidence>
<dbReference type="PIRSF" id="PIRSF000164">
    <property type="entry name" value="DHO_oxidase"/>
    <property type="match status" value="1"/>
</dbReference>
<feature type="binding site" evidence="11">
    <location>
        <position position="227"/>
    </location>
    <ligand>
        <name>FMN</name>
        <dbReference type="ChEBI" id="CHEBI:58210"/>
    </ligand>
</feature>
<dbReference type="RefSeq" id="WP_124221422.1">
    <property type="nucleotide sequence ID" value="NZ_RKQL01000002.1"/>
</dbReference>
<feature type="binding site" evidence="11">
    <location>
        <position position="307"/>
    </location>
    <ligand>
        <name>FMN</name>
        <dbReference type="ChEBI" id="CHEBI:58210"/>
    </ligand>
</feature>
<comment type="pathway">
    <text evidence="3 11">Pyrimidine metabolism; UMP biosynthesis via de novo pathway; orotate from (S)-dihydroorotate (quinone route): step 1/1.</text>
</comment>
<dbReference type="EC" id="1.3.5.2" evidence="11"/>
<evidence type="ECO:0000256" key="10">
    <source>
        <dbReference type="ARBA" id="ARBA00048639"/>
    </source>
</evidence>
<dbReference type="PROSITE" id="PS00912">
    <property type="entry name" value="DHODEHASE_2"/>
    <property type="match status" value="1"/>
</dbReference>
<dbReference type="NCBIfam" id="NF003644">
    <property type="entry name" value="PRK05286.1-1"/>
    <property type="match status" value="1"/>
</dbReference>
<feature type="active site" description="Nucleophile" evidence="11">
    <location>
        <position position="185"/>
    </location>
</feature>
<comment type="subcellular location">
    <subcellularLocation>
        <location evidence="11">Cell membrane</location>
        <topology evidence="11">Peripheral membrane protein</topology>
    </subcellularLocation>
    <subcellularLocation>
        <location evidence="2">Membrane</location>
    </subcellularLocation>
</comment>
<comment type="cofactor">
    <cofactor evidence="11">
        <name>FMN</name>
        <dbReference type="ChEBI" id="CHEBI:58210"/>
    </cofactor>
    <text evidence="11">Binds 1 FMN per subunit.</text>
</comment>
<dbReference type="PANTHER" id="PTHR48109">
    <property type="entry name" value="DIHYDROOROTATE DEHYDROGENASE (QUINONE), MITOCHONDRIAL-RELATED"/>
    <property type="match status" value="1"/>
</dbReference>
<accession>A0A3N4UPU2</accession>
<proteinExistence type="inferred from homology"/>
<feature type="binding site" evidence="11">
    <location>
        <position position="182"/>
    </location>
    <ligand>
        <name>FMN</name>
        <dbReference type="ChEBI" id="CHEBI:58210"/>
    </ligand>
</feature>
<dbReference type="Proteomes" id="UP000272193">
    <property type="component" value="Unassembled WGS sequence"/>
</dbReference>
<feature type="binding site" evidence="11">
    <location>
        <position position="182"/>
    </location>
    <ligand>
        <name>substrate</name>
    </ligand>
</feature>
<comment type="function">
    <text evidence="1 11">Catalyzes the conversion of dihydroorotate to orotate with quinone as electron acceptor.</text>
</comment>
<evidence type="ECO:0000256" key="9">
    <source>
        <dbReference type="ARBA" id="ARBA00023136"/>
    </source>
</evidence>
<dbReference type="GO" id="GO:0006207">
    <property type="term" value="P:'de novo' pyrimidine nucleobase biosynthetic process"/>
    <property type="evidence" value="ECO:0007669"/>
    <property type="project" value="UniProtKB-UniRule"/>
</dbReference>
<feature type="binding site" evidence="11">
    <location>
        <position position="69"/>
    </location>
    <ligand>
        <name>substrate</name>
    </ligand>
</feature>
<evidence type="ECO:0000256" key="11">
    <source>
        <dbReference type="HAMAP-Rule" id="MF_00225"/>
    </source>
</evidence>
<dbReference type="HAMAP" id="MF_00225">
    <property type="entry name" value="DHO_dh_type2"/>
    <property type="match status" value="1"/>
</dbReference>
<feature type="binding site" evidence="11">
    <location>
        <begin position="114"/>
        <end position="118"/>
    </location>
    <ligand>
        <name>substrate</name>
    </ligand>
</feature>
<dbReference type="OrthoDB" id="9802377at2"/>
<dbReference type="AlphaFoldDB" id="A0A3N4UPU2"/>
<evidence type="ECO:0000313" key="14">
    <source>
        <dbReference type="Proteomes" id="UP000272193"/>
    </source>
</evidence>
<keyword evidence="8 11" id="KW-0560">Oxidoreductase</keyword>
<dbReference type="InterPro" id="IPR005719">
    <property type="entry name" value="Dihydroorotate_DH_2"/>
</dbReference>
<comment type="similarity">
    <text evidence="4 11">Belongs to the dihydroorotate dehydrogenase family. Type 2 subfamily.</text>
</comment>
<dbReference type="NCBIfam" id="NF003646">
    <property type="entry name" value="PRK05286.1-4"/>
    <property type="match status" value="1"/>
</dbReference>
<dbReference type="Pfam" id="PF01180">
    <property type="entry name" value="DHO_dh"/>
    <property type="match status" value="1"/>
</dbReference>
<dbReference type="InterPro" id="IPR012135">
    <property type="entry name" value="Dihydroorotate_DH_1_2"/>
</dbReference>
<evidence type="ECO:0000259" key="12">
    <source>
        <dbReference type="Pfam" id="PF01180"/>
    </source>
</evidence>
<reference evidence="13 14" key="1">
    <citation type="submission" date="2018-11" db="EMBL/GenBank/DDBJ databases">
        <title>Genomic Encyclopedia of Type Strains, Phase IV (KMG-IV): sequencing the most valuable type-strain genomes for metagenomic binning, comparative biology and taxonomic classification.</title>
        <authorList>
            <person name="Goeker M."/>
        </authorList>
    </citation>
    <scope>NUCLEOTIDE SEQUENCE [LARGE SCALE GENOMIC DNA]</scope>
    <source>
        <strain evidence="13 14">DSM 101684</strain>
    </source>
</reference>
<dbReference type="SUPFAM" id="SSF51395">
    <property type="entry name" value="FMN-linked oxidoreductases"/>
    <property type="match status" value="1"/>
</dbReference>
<comment type="catalytic activity">
    <reaction evidence="10 11">
        <text>(S)-dihydroorotate + a quinone = orotate + a quinol</text>
        <dbReference type="Rhea" id="RHEA:30187"/>
        <dbReference type="ChEBI" id="CHEBI:24646"/>
        <dbReference type="ChEBI" id="CHEBI:30839"/>
        <dbReference type="ChEBI" id="CHEBI:30864"/>
        <dbReference type="ChEBI" id="CHEBI:132124"/>
        <dbReference type="EC" id="1.3.5.2"/>
    </reaction>
</comment>
<evidence type="ECO:0000256" key="8">
    <source>
        <dbReference type="ARBA" id="ARBA00023002"/>
    </source>
</evidence>
<dbReference type="GO" id="GO:0106430">
    <property type="term" value="F:dihydroorotate dehydrogenase (quinone) activity"/>
    <property type="evidence" value="ECO:0007669"/>
    <property type="project" value="UniProtKB-EC"/>
</dbReference>
<dbReference type="EMBL" id="RKQL01000002">
    <property type="protein sequence ID" value="RPE70635.1"/>
    <property type="molecule type" value="Genomic_DNA"/>
</dbReference>
<feature type="binding site" evidence="11">
    <location>
        <begin position="256"/>
        <end position="257"/>
    </location>
    <ligand>
        <name>substrate</name>
    </ligand>
</feature>
<keyword evidence="5 11" id="KW-0285">Flavoprotein</keyword>
<dbReference type="NCBIfam" id="NF003645">
    <property type="entry name" value="PRK05286.1-2"/>
    <property type="match status" value="1"/>
</dbReference>
<name>A0A3N4UPU2_9BURK</name>
<comment type="subunit">
    <text evidence="11">Monomer.</text>
</comment>
<keyword evidence="14" id="KW-1185">Reference proteome</keyword>
<comment type="caution">
    <text evidence="13">The sequence shown here is derived from an EMBL/GenBank/DDBJ whole genome shotgun (WGS) entry which is preliminary data.</text>
</comment>
<dbReference type="GO" id="GO:0044205">
    <property type="term" value="P:'de novo' UMP biosynthetic process"/>
    <property type="evidence" value="ECO:0007669"/>
    <property type="project" value="UniProtKB-UniRule"/>
</dbReference>
<feature type="binding site" evidence="11">
    <location>
        <position position="149"/>
    </location>
    <ligand>
        <name>FMN</name>
        <dbReference type="ChEBI" id="CHEBI:58210"/>
    </ligand>
</feature>
<keyword evidence="11" id="KW-1003">Cell membrane</keyword>
<dbReference type="Gene3D" id="3.20.20.70">
    <property type="entry name" value="Aldolase class I"/>
    <property type="match status" value="1"/>
</dbReference>
<dbReference type="CDD" id="cd04738">
    <property type="entry name" value="DHOD_2_like"/>
    <property type="match status" value="1"/>
</dbReference>
<feature type="binding site" evidence="11">
    <location>
        <position position="187"/>
    </location>
    <ligand>
        <name>substrate</name>
    </ligand>
</feature>
<feature type="binding site" evidence="11">
    <location>
        <position position="278"/>
    </location>
    <ligand>
        <name>FMN</name>
        <dbReference type="ChEBI" id="CHEBI:58210"/>
    </ligand>
</feature>
<sequence>MSFFPYAGARALLFRLDPEVAHELTLSSLERLQHTPLACAWAQPRVEDPVTVAGLRFPNRVGLAAGLDKNARCIDAFAAMGFGFVEVGTVTPLPQPGNPKPRMFRLPEAHALINRLGFNNEGLDAFVAHVQRARFRTQAQGTPMVLGLNIGKNAATPIEEATRDYLTGLAGVYAHADYVTVNISSPNTKNLRALQSDAALDGLLGALAQSRETLAHEHGRRVPIFIKIAPDLDDGQIEAIATALRAHGMDGVVATNTTLARDAVRGLPHADEAGGLSGAPVFEPSNRVIRALRAALGPDFPIIGVGGILSGADAVQKIEAGANLVQIYTGFIYRGPALVREAARAIAL</sequence>
<feature type="binding site" evidence="11">
    <location>
        <begin position="328"/>
        <end position="329"/>
    </location>
    <ligand>
        <name>FMN</name>
        <dbReference type="ChEBI" id="CHEBI:58210"/>
    </ligand>
</feature>
<feature type="binding site" evidence="11">
    <location>
        <position position="255"/>
    </location>
    <ligand>
        <name>FMN</name>
        <dbReference type="ChEBI" id="CHEBI:58210"/>
    </ligand>
</feature>
<keyword evidence="6 11" id="KW-0288">FMN</keyword>
<evidence type="ECO:0000256" key="7">
    <source>
        <dbReference type="ARBA" id="ARBA00022975"/>
    </source>
</evidence>
<evidence type="ECO:0000256" key="1">
    <source>
        <dbReference type="ARBA" id="ARBA00003125"/>
    </source>
</evidence>
<evidence type="ECO:0000256" key="2">
    <source>
        <dbReference type="ARBA" id="ARBA00004370"/>
    </source>
</evidence>